<gene>
    <name evidence="3" type="ORF">SAMN06296065_103466</name>
</gene>
<organism evidence="3 4">
    <name type="scientific">Novosphingobium panipatense</name>
    <dbReference type="NCBI Taxonomy" id="428991"/>
    <lineage>
        <taxon>Bacteria</taxon>
        <taxon>Pseudomonadati</taxon>
        <taxon>Pseudomonadota</taxon>
        <taxon>Alphaproteobacteria</taxon>
        <taxon>Sphingomonadales</taxon>
        <taxon>Sphingomonadaceae</taxon>
        <taxon>Novosphingobium</taxon>
    </lineage>
</organism>
<keyword evidence="4" id="KW-1185">Reference proteome</keyword>
<feature type="compositionally biased region" description="Low complexity" evidence="1">
    <location>
        <begin position="97"/>
        <end position="123"/>
    </location>
</feature>
<evidence type="ECO:0000313" key="3">
    <source>
        <dbReference type="EMBL" id="SMP62358.1"/>
    </source>
</evidence>
<keyword evidence="2" id="KW-0472">Membrane</keyword>
<dbReference type="Pfam" id="PF09234">
    <property type="entry name" value="DUF1963"/>
    <property type="match status" value="1"/>
</dbReference>
<dbReference type="EMBL" id="FXUI01000003">
    <property type="protein sequence ID" value="SMP62358.1"/>
    <property type="molecule type" value="Genomic_DNA"/>
</dbReference>
<feature type="compositionally biased region" description="Pro residues" evidence="1">
    <location>
        <begin position="130"/>
        <end position="146"/>
    </location>
</feature>
<comment type="caution">
    <text evidence="3">The sequence shown here is derived from an EMBL/GenBank/DDBJ whole genome shotgun (WGS) entry which is preliminary data.</text>
</comment>
<name>A0ABY1Q906_9SPHN</name>
<dbReference type="InterPro" id="IPR015315">
    <property type="entry name" value="DUF1963"/>
</dbReference>
<dbReference type="Proteomes" id="UP001157910">
    <property type="component" value="Unassembled WGS sequence"/>
</dbReference>
<dbReference type="SUPFAM" id="SSF103032">
    <property type="entry name" value="Hypothetical protein YwqG"/>
    <property type="match status" value="1"/>
</dbReference>
<dbReference type="InterPro" id="IPR035948">
    <property type="entry name" value="YwqG-like_sf"/>
</dbReference>
<keyword evidence="2" id="KW-1133">Transmembrane helix</keyword>
<protein>
    <recommendedName>
        <fullName evidence="5">DUF1963 domain-containing protein</fullName>
    </recommendedName>
</protein>
<accession>A0ABY1Q906</accession>
<evidence type="ECO:0000313" key="4">
    <source>
        <dbReference type="Proteomes" id="UP001157910"/>
    </source>
</evidence>
<evidence type="ECO:0008006" key="5">
    <source>
        <dbReference type="Google" id="ProtNLM"/>
    </source>
</evidence>
<proteinExistence type="predicted"/>
<feature type="region of interest" description="Disordered" evidence="1">
    <location>
        <begin position="75"/>
        <end position="148"/>
    </location>
</feature>
<feature type="transmembrane region" description="Helical" evidence="2">
    <location>
        <begin position="48"/>
        <end position="68"/>
    </location>
</feature>
<dbReference type="RefSeq" id="WP_283405793.1">
    <property type="nucleotide sequence ID" value="NZ_FXUI01000003.1"/>
</dbReference>
<dbReference type="Gene3D" id="2.30.320.10">
    <property type="entry name" value="YwqG-like"/>
    <property type="match status" value="1"/>
</dbReference>
<reference evidence="3 4" key="1">
    <citation type="submission" date="2017-05" db="EMBL/GenBank/DDBJ databases">
        <authorList>
            <person name="Varghese N."/>
            <person name="Submissions S."/>
        </authorList>
    </citation>
    <scope>NUCLEOTIDE SEQUENCE [LARGE SCALE GENOMIC DNA]</scope>
    <source>
        <strain evidence="3 4">SM16</strain>
    </source>
</reference>
<evidence type="ECO:0000256" key="1">
    <source>
        <dbReference type="SAM" id="MobiDB-lite"/>
    </source>
</evidence>
<keyword evidence="2" id="KW-0812">Transmembrane</keyword>
<sequence length="535" mass="58076">MKRLFAALAAFALPATIAAWLALIPLGGDFAPFDPLGQRVLEMQGRSAAVFALLMAGIGFAVLAALAVKAGPRAPATARPAQDHRSRARHSSSQDTASPAPGGEPSAPALEEPELAFPAAGPATEEEPPEAPSAPAAPPPLPPPATPIALIRKPRERYRDWFMDQSWLGGLPRLGDRPWPRDAAGTPLPFAAQISLAELAAARADTPLPTTGSLAFFLGEGAVVPVPEGVHDFSAPPDGLPPAYEEGRSPFPVRASRLTRWFFPFWPVTPAALDLPDPADEDAFVQQLRRYAPLRDHPFYAAGVGAPLETLWWHSVIHLADRLQDARDESPALLARRRDEMARQHAELARLRIDSAAVPYALEDAQEIAEQLDADFALLQEQCAALPAMVDALDQFVAGRDPMTQLTPDELTIVGDILAEVHERYGAAVQDRVPGTLAQLATISLRAMMVGPAEMLAALPDPILRRINREYRLPPVHQHRMLDIDGGDTLLLQLGYDDLVEWCWPENGVWRFRIDPVSLAAQDWSAARVTFEELP</sequence>
<evidence type="ECO:0000256" key="2">
    <source>
        <dbReference type="SAM" id="Phobius"/>
    </source>
</evidence>